<dbReference type="Proteomes" id="UP000629025">
    <property type="component" value="Unassembled WGS sequence"/>
</dbReference>
<evidence type="ECO:0000256" key="8">
    <source>
        <dbReference type="ARBA" id="ARBA00023209"/>
    </source>
</evidence>
<dbReference type="EMBL" id="BMIJ01000008">
    <property type="protein sequence ID" value="GGC06571.1"/>
    <property type="molecule type" value="Genomic_DNA"/>
</dbReference>
<comment type="pathway">
    <text evidence="10">Lipid metabolism; phospholipid metabolism.</text>
</comment>
<accession>A0ABQ1KP81</accession>
<keyword evidence="8 10" id="KW-0594">Phospholipid biosynthesis</keyword>
<protein>
    <recommendedName>
        <fullName evidence="10">Glycerol-3-phosphate acyltransferase</fullName>
    </recommendedName>
    <alternativeName>
        <fullName evidence="10">Acyl-PO4 G3P acyltransferase</fullName>
    </alternativeName>
    <alternativeName>
        <fullName evidence="10">Acyl-phosphate--glycerol-3-phosphate acyltransferase</fullName>
    </alternativeName>
    <alternativeName>
        <fullName evidence="10">G3P acyltransferase</fullName>
        <shortName evidence="10">GPAT</shortName>
        <ecNumber evidence="10">2.3.1.275</ecNumber>
    </alternativeName>
    <alternativeName>
        <fullName evidence="10">Lysophosphatidic acid synthase</fullName>
        <shortName evidence="10">LPA synthase</shortName>
    </alternativeName>
</protein>
<comment type="catalytic activity">
    <reaction evidence="10">
        <text>an acyl phosphate + sn-glycerol 3-phosphate = a 1-acyl-sn-glycero-3-phosphate + phosphate</text>
        <dbReference type="Rhea" id="RHEA:34075"/>
        <dbReference type="ChEBI" id="CHEBI:43474"/>
        <dbReference type="ChEBI" id="CHEBI:57597"/>
        <dbReference type="ChEBI" id="CHEBI:57970"/>
        <dbReference type="ChEBI" id="CHEBI:59918"/>
        <dbReference type="EC" id="2.3.1.275"/>
    </reaction>
</comment>
<evidence type="ECO:0000313" key="11">
    <source>
        <dbReference type="EMBL" id="GGC06571.1"/>
    </source>
</evidence>
<dbReference type="HAMAP" id="MF_01043">
    <property type="entry name" value="PlsY"/>
    <property type="match status" value="1"/>
</dbReference>
<sequence>MPGTLTSIGALMIGLAYLLGSIPTAVLVCNSMGIADPRQQGSGNPGATNVLRIGNRTAAALTLAGDIGKGAAAVSLAHFAGLAGSALGLCALAAVLGHLYPLQGVAQGGKGVSTTLGVSLVLSPLLALCQALSWICLFALTRISSVASLVTALLTPVYAWLLIPELLGILTLITLLLVARHARNIRNLLHHDEPRL</sequence>
<evidence type="ECO:0000256" key="3">
    <source>
        <dbReference type="ARBA" id="ARBA00022679"/>
    </source>
</evidence>
<evidence type="ECO:0000256" key="7">
    <source>
        <dbReference type="ARBA" id="ARBA00023136"/>
    </source>
</evidence>
<evidence type="ECO:0000313" key="12">
    <source>
        <dbReference type="Proteomes" id="UP000629025"/>
    </source>
</evidence>
<dbReference type="EC" id="2.3.1.275" evidence="10"/>
<keyword evidence="6 10" id="KW-0443">Lipid metabolism</keyword>
<dbReference type="GO" id="GO:0016746">
    <property type="term" value="F:acyltransferase activity"/>
    <property type="evidence" value="ECO:0007669"/>
    <property type="project" value="UniProtKB-KW"/>
</dbReference>
<comment type="subcellular location">
    <subcellularLocation>
        <location evidence="10">Cell membrane</location>
        <topology evidence="10">Multi-pass membrane protein</topology>
    </subcellularLocation>
</comment>
<keyword evidence="12" id="KW-1185">Reference proteome</keyword>
<proteinExistence type="inferred from homology"/>
<dbReference type="PANTHER" id="PTHR30309:SF0">
    <property type="entry name" value="GLYCEROL-3-PHOSPHATE ACYLTRANSFERASE-RELATED"/>
    <property type="match status" value="1"/>
</dbReference>
<feature type="transmembrane region" description="Helical" evidence="10">
    <location>
        <begin position="79"/>
        <end position="100"/>
    </location>
</feature>
<name>A0ABQ1KP81_9GAMM</name>
<keyword evidence="11" id="KW-0012">Acyltransferase</keyword>
<dbReference type="Pfam" id="PF02660">
    <property type="entry name" value="G3P_acyltransf"/>
    <property type="match status" value="1"/>
</dbReference>
<comment type="caution">
    <text evidence="11">The sequence shown here is derived from an EMBL/GenBank/DDBJ whole genome shotgun (WGS) entry which is preliminary data.</text>
</comment>
<organism evidence="11 12">
    <name type="scientific">Marinobacterium zhoushanense</name>
    <dbReference type="NCBI Taxonomy" id="1679163"/>
    <lineage>
        <taxon>Bacteria</taxon>
        <taxon>Pseudomonadati</taxon>
        <taxon>Pseudomonadota</taxon>
        <taxon>Gammaproteobacteria</taxon>
        <taxon>Oceanospirillales</taxon>
        <taxon>Oceanospirillaceae</taxon>
        <taxon>Marinobacterium</taxon>
    </lineage>
</organism>
<comment type="function">
    <text evidence="10">Catalyzes the transfer of an acyl group from acyl-phosphate (acyl-PO(4)) to glycerol-3-phosphate (G3P) to form lysophosphatidic acid (LPA). This enzyme utilizes acyl-phosphate as fatty acyl donor, but not acyl-CoA or acyl-ACP.</text>
</comment>
<evidence type="ECO:0000256" key="4">
    <source>
        <dbReference type="ARBA" id="ARBA00022692"/>
    </source>
</evidence>
<keyword evidence="9 10" id="KW-1208">Phospholipid metabolism</keyword>
<comment type="similarity">
    <text evidence="10">Belongs to the PlsY family.</text>
</comment>
<reference evidence="12" key="1">
    <citation type="journal article" date="2019" name="Int. J. Syst. Evol. Microbiol.">
        <title>The Global Catalogue of Microorganisms (GCM) 10K type strain sequencing project: providing services to taxonomists for standard genome sequencing and annotation.</title>
        <authorList>
            <consortium name="The Broad Institute Genomics Platform"/>
            <consortium name="The Broad Institute Genome Sequencing Center for Infectious Disease"/>
            <person name="Wu L."/>
            <person name="Ma J."/>
        </authorList>
    </citation>
    <scope>NUCLEOTIDE SEQUENCE [LARGE SCALE GENOMIC DNA]</scope>
    <source>
        <strain evidence="12">CGMCC 1.15341</strain>
    </source>
</reference>
<feature type="transmembrane region" description="Helical" evidence="10">
    <location>
        <begin position="160"/>
        <end position="179"/>
    </location>
</feature>
<feature type="transmembrane region" description="Helical" evidence="10">
    <location>
        <begin position="6"/>
        <end position="29"/>
    </location>
</feature>
<keyword evidence="5 10" id="KW-1133">Transmembrane helix</keyword>
<keyword evidence="4 10" id="KW-0812">Transmembrane</keyword>
<evidence type="ECO:0000256" key="1">
    <source>
        <dbReference type="ARBA" id="ARBA00022475"/>
    </source>
</evidence>
<dbReference type="NCBIfam" id="TIGR00023">
    <property type="entry name" value="glycerol-3-phosphate 1-O-acyltransferase PlsY"/>
    <property type="match status" value="1"/>
</dbReference>
<dbReference type="InterPro" id="IPR003811">
    <property type="entry name" value="G3P_acylTferase_PlsY"/>
</dbReference>
<feature type="transmembrane region" description="Helical" evidence="10">
    <location>
        <begin position="112"/>
        <end position="129"/>
    </location>
</feature>
<gene>
    <name evidence="10 11" type="primary">plsY</name>
    <name evidence="11" type="ORF">GCM10011352_35990</name>
</gene>
<keyword evidence="7 10" id="KW-0472">Membrane</keyword>
<dbReference type="RefSeq" id="WP_188750894.1">
    <property type="nucleotide sequence ID" value="NZ_BMIJ01000008.1"/>
</dbReference>
<keyword evidence="1 10" id="KW-1003">Cell membrane</keyword>
<evidence type="ECO:0000256" key="6">
    <source>
        <dbReference type="ARBA" id="ARBA00023098"/>
    </source>
</evidence>
<evidence type="ECO:0000256" key="10">
    <source>
        <dbReference type="HAMAP-Rule" id="MF_01043"/>
    </source>
</evidence>
<dbReference type="SMART" id="SM01207">
    <property type="entry name" value="G3P_acyltransf"/>
    <property type="match status" value="1"/>
</dbReference>
<comment type="subunit">
    <text evidence="10">Probably interacts with PlsX.</text>
</comment>
<dbReference type="PANTHER" id="PTHR30309">
    <property type="entry name" value="INNER MEMBRANE PROTEIN YGIH"/>
    <property type="match status" value="1"/>
</dbReference>
<evidence type="ECO:0000256" key="9">
    <source>
        <dbReference type="ARBA" id="ARBA00023264"/>
    </source>
</evidence>
<evidence type="ECO:0000256" key="2">
    <source>
        <dbReference type="ARBA" id="ARBA00022516"/>
    </source>
</evidence>
<evidence type="ECO:0000256" key="5">
    <source>
        <dbReference type="ARBA" id="ARBA00022989"/>
    </source>
</evidence>
<keyword evidence="3 10" id="KW-0808">Transferase</keyword>
<keyword evidence="2 10" id="KW-0444">Lipid biosynthesis</keyword>